<comment type="subcellular location">
    <subcellularLocation>
        <location evidence="1">Cell outer membrane</location>
        <topology evidence="1">Multi-pass membrane protein</topology>
    </subcellularLocation>
</comment>
<dbReference type="InterPro" id="IPR043142">
    <property type="entry name" value="PapC-like_C_sf"/>
</dbReference>
<gene>
    <name evidence="11" type="ordered locus">BTH_II0117</name>
</gene>
<dbReference type="EMBL" id="CP000085">
    <property type="protein sequence ID" value="ABC34671.1"/>
    <property type="molecule type" value="Genomic_DNA"/>
</dbReference>
<evidence type="ECO:0000256" key="5">
    <source>
        <dbReference type="ARBA" id="ARBA00022692"/>
    </source>
</evidence>
<dbReference type="Pfam" id="PF13953">
    <property type="entry name" value="PapC_C"/>
    <property type="match status" value="1"/>
</dbReference>
<dbReference type="GO" id="GO:0009279">
    <property type="term" value="C:cell outer membrane"/>
    <property type="evidence" value="ECO:0007669"/>
    <property type="project" value="UniProtKB-SubCell"/>
</dbReference>
<feature type="domain" description="PapC-like C-terminal" evidence="9">
    <location>
        <begin position="839"/>
        <end position="899"/>
    </location>
</feature>
<dbReference type="Pfam" id="PF00577">
    <property type="entry name" value="Usher"/>
    <property type="match status" value="1"/>
</dbReference>
<protein>
    <submittedName>
        <fullName evidence="11">Outer membrane usher protein</fullName>
    </submittedName>
</protein>
<evidence type="ECO:0000259" key="9">
    <source>
        <dbReference type="Pfam" id="PF13953"/>
    </source>
</evidence>
<dbReference type="GO" id="GO:0015473">
    <property type="term" value="F:fimbrial usher porin activity"/>
    <property type="evidence" value="ECO:0007669"/>
    <property type="project" value="InterPro"/>
</dbReference>
<keyword evidence="12" id="KW-1185">Reference proteome</keyword>
<organism evidence="11 12">
    <name type="scientific">Burkholderia thailandensis (strain ATCC 700388 / DSM 13276 / CCUG 48851 / CIP 106301 / E264)</name>
    <dbReference type="NCBI Taxonomy" id="271848"/>
    <lineage>
        <taxon>Bacteria</taxon>
        <taxon>Pseudomonadati</taxon>
        <taxon>Pseudomonadota</taxon>
        <taxon>Betaproteobacteria</taxon>
        <taxon>Burkholderiales</taxon>
        <taxon>Burkholderiaceae</taxon>
        <taxon>Burkholderia</taxon>
        <taxon>pseudomallei group</taxon>
    </lineage>
</organism>
<dbReference type="Gene3D" id="2.60.40.3110">
    <property type="match status" value="1"/>
</dbReference>
<name>Q2T930_BURTA</name>
<proteinExistence type="inferred from homology"/>
<evidence type="ECO:0000256" key="3">
    <source>
        <dbReference type="ARBA" id="ARBA00022448"/>
    </source>
</evidence>
<evidence type="ECO:0000313" key="12">
    <source>
        <dbReference type="Proteomes" id="UP000001930"/>
    </source>
</evidence>
<dbReference type="FunFam" id="2.60.40.3110:FF:000001">
    <property type="entry name" value="Putative fimbrial outer membrane usher"/>
    <property type="match status" value="1"/>
</dbReference>
<dbReference type="KEGG" id="bte:BTH_II0117"/>
<evidence type="ECO:0000256" key="1">
    <source>
        <dbReference type="ARBA" id="ARBA00004571"/>
    </source>
</evidence>
<keyword evidence="8" id="KW-0998">Cell outer membrane</keyword>
<dbReference type="InterPro" id="IPR042186">
    <property type="entry name" value="FimD_plug_dom"/>
</dbReference>
<dbReference type="PANTHER" id="PTHR30451">
    <property type="entry name" value="OUTER MEMBRANE USHER PROTEIN"/>
    <property type="match status" value="1"/>
</dbReference>
<dbReference type="SUPFAM" id="SSF141729">
    <property type="entry name" value="FimD N-terminal domain-like"/>
    <property type="match status" value="1"/>
</dbReference>
<keyword evidence="7" id="KW-0472">Membrane</keyword>
<evidence type="ECO:0000256" key="8">
    <source>
        <dbReference type="ARBA" id="ARBA00023237"/>
    </source>
</evidence>
<dbReference type="HOGENOM" id="CLU_009120_1_0_4"/>
<keyword evidence="6" id="KW-0732">Signal</keyword>
<dbReference type="InterPro" id="IPR025885">
    <property type="entry name" value="PapC_N"/>
</dbReference>
<evidence type="ECO:0000313" key="11">
    <source>
        <dbReference type="EMBL" id="ABC34671.1"/>
    </source>
</evidence>
<dbReference type="GO" id="GO:0009297">
    <property type="term" value="P:pilus assembly"/>
    <property type="evidence" value="ECO:0007669"/>
    <property type="project" value="InterPro"/>
</dbReference>
<dbReference type="Gene3D" id="3.10.20.410">
    <property type="match status" value="1"/>
</dbReference>
<dbReference type="InterPro" id="IPR025949">
    <property type="entry name" value="PapC-like_C"/>
</dbReference>
<dbReference type="Proteomes" id="UP000001930">
    <property type="component" value="Chromosome II"/>
</dbReference>
<evidence type="ECO:0000256" key="6">
    <source>
        <dbReference type="ARBA" id="ARBA00022729"/>
    </source>
</evidence>
<evidence type="ECO:0000256" key="7">
    <source>
        <dbReference type="ARBA" id="ARBA00023136"/>
    </source>
</evidence>
<dbReference type="PROSITE" id="PS51257">
    <property type="entry name" value="PROKAR_LIPOPROTEIN"/>
    <property type="match status" value="1"/>
</dbReference>
<dbReference type="PANTHER" id="PTHR30451:SF20">
    <property type="entry name" value="FIMBRIAE USHER"/>
    <property type="match status" value="1"/>
</dbReference>
<evidence type="ECO:0000256" key="4">
    <source>
        <dbReference type="ARBA" id="ARBA00022452"/>
    </source>
</evidence>
<evidence type="ECO:0000256" key="2">
    <source>
        <dbReference type="ARBA" id="ARBA00008064"/>
    </source>
</evidence>
<accession>Q2T930</accession>
<dbReference type="InterPro" id="IPR037224">
    <property type="entry name" value="PapC_N_sf"/>
</dbReference>
<keyword evidence="3" id="KW-0813">Transport</keyword>
<dbReference type="Gene3D" id="2.60.40.2610">
    <property type="entry name" value="Outer membrane usher protein FimD, plug domain"/>
    <property type="match status" value="1"/>
</dbReference>
<comment type="similarity">
    <text evidence="2">Belongs to the fimbrial export usher family.</text>
</comment>
<sequence length="939" mass="100522">MVRASSGETSKQDRDGGSRLLRRRQIMIAAGAVACGVGSLCMPVDAAEFDGTRIDEHSRSDAMGAALLDAAPTQHDRKALLVASHASPSAPTTVSFNSRLLMSGGIDLSRFERGNPVVAGIYPVDVTVNGERRGRMDVEFRDVRGRDSAAPCFTRATLDRLGVEGDLVVKRLDAARGVTGEQSGRPPAIAESACIGLHDALPDATYTLDTADLTLELTIPQVDMRKTARGYVDPSRWDNGVNAGLLQYNLSGYASENKFFGSGTSSLFLGLQAGVNIGAWRVRQRSNLMWGNRSAGMSWRSLETYVQRDITALRSQITLGDSYTTGEIFESFGVRGVQLASDDRMLPVSLQSYAPTIRGIADTNARVAVRQRGNVIYEASVPPGPFEFDDLPPTGYGGDLDVTITESDGRTKQFTVPFASVRQLLRPGMQRFNFTVGQYRDALSNGKPWVAQLTYQRGLTNLLTGYAGLLSSTGYASGLIGVALNTPIGAFAFDVTSARTSLPGQGARNGFSSHVSYSKMVPSTGTNFSMAAYRYSTANYYSLADAVIARYGYNAEERAWRNDYRARTRLQLNVNQRIGDRSSAYVSSSLLNYWNGRGRDIQFQAGFSSVFKRVSYTVYAQRSRSSDDRTVTQVGVNLSIPLGGGAYTTRNAFSSLTTSLSRASNGDSSVQANLSGSTAHVVPIDYGVNVSRSVSGDSNSASLGVYGTYRSPFGTYSGNASVDNRARQASFGANGAVVLHRGGVTLSPPLGPAAALVEAKGAKGGRLINGQGATIDRFGYAVIPSLMPYRANTVAIDPSELPDDVELANTSEEVVPRNNSIVFVKMETKRGRPVFAATETEDGKPLPMGSELFDVDGKSLGGVGQGGMAFLRGLEGSGNLVAKWGTGSSEQCTMPYAVPVDQAEAKKSRAIVRIRLRCEPQLRAEASQTSDGDGETRND</sequence>
<dbReference type="Pfam" id="PF13954">
    <property type="entry name" value="PapC_N"/>
    <property type="match status" value="1"/>
</dbReference>
<evidence type="ECO:0000259" key="10">
    <source>
        <dbReference type="Pfam" id="PF13954"/>
    </source>
</evidence>
<dbReference type="AlphaFoldDB" id="Q2T930"/>
<feature type="domain" description="PapC N-terminal" evidence="10">
    <location>
        <begin position="96"/>
        <end position="251"/>
    </location>
</feature>
<dbReference type="InterPro" id="IPR000015">
    <property type="entry name" value="Fimb_usher"/>
</dbReference>
<keyword evidence="4" id="KW-1134">Transmembrane beta strand</keyword>
<dbReference type="Gene3D" id="2.60.40.2070">
    <property type="match status" value="1"/>
</dbReference>
<keyword evidence="5" id="KW-0812">Transmembrane</keyword>
<reference evidence="11 12" key="1">
    <citation type="journal article" date="2005" name="BMC Genomics">
        <title>Bacterial genome adaptation to niches: divergence of the potential virulence genes in three Burkholderia species of different survival strategies.</title>
        <authorList>
            <person name="Kim H.S."/>
            <person name="Schell M.A."/>
            <person name="Yu Y."/>
            <person name="Ulrich R.L."/>
            <person name="Sarria S.H."/>
            <person name="Nierman W.C."/>
            <person name="DeShazer D."/>
        </authorList>
    </citation>
    <scope>NUCLEOTIDE SEQUENCE [LARGE SCALE GENOMIC DNA]</scope>
    <source>
        <strain evidence="12">ATCC 700388 / DSM 13276 / CCUG 48851 / CIP 106301 / E264</strain>
    </source>
</reference>